<evidence type="ECO:0000313" key="1">
    <source>
        <dbReference type="EMBL" id="GAI14818.1"/>
    </source>
</evidence>
<feature type="non-terminal residue" evidence="1">
    <location>
        <position position="1"/>
    </location>
</feature>
<proteinExistence type="predicted"/>
<name>X1L733_9ZZZZ</name>
<reference evidence="1" key="1">
    <citation type="journal article" date="2014" name="Front. Microbiol.">
        <title>High frequency of phylogenetically diverse reductive dehalogenase-homologous genes in deep subseafloor sedimentary metagenomes.</title>
        <authorList>
            <person name="Kawai M."/>
            <person name="Futagami T."/>
            <person name="Toyoda A."/>
            <person name="Takaki Y."/>
            <person name="Nishi S."/>
            <person name="Hori S."/>
            <person name="Arai W."/>
            <person name="Tsubouchi T."/>
            <person name="Morono Y."/>
            <person name="Uchiyama I."/>
            <person name="Ito T."/>
            <person name="Fujiyama A."/>
            <person name="Inagaki F."/>
            <person name="Takami H."/>
        </authorList>
    </citation>
    <scope>NUCLEOTIDE SEQUENCE</scope>
    <source>
        <strain evidence="1">Expedition CK06-06</strain>
    </source>
</reference>
<organism evidence="1">
    <name type="scientific">marine sediment metagenome</name>
    <dbReference type="NCBI Taxonomy" id="412755"/>
    <lineage>
        <taxon>unclassified sequences</taxon>
        <taxon>metagenomes</taxon>
        <taxon>ecological metagenomes</taxon>
    </lineage>
</organism>
<dbReference type="EMBL" id="BARV01006585">
    <property type="protein sequence ID" value="GAI14818.1"/>
    <property type="molecule type" value="Genomic_DNA"/>
</dbReference>
<sequence length="58" mass="7068">IYLLRNIWEGIDLWPGRPWVVAVKAYGETSGEYFRRKKKAERYFEELTQKYGLKEKEK</sequence>
<gene>
    <name evidence="1" type="ORF">S06H3_13483</name>
</gene>
<accession>X1L733</accession>
<dbReference type="AlphaFoldDB" id="X1L733"/>
<protein>
    <submittedName>
        <fullName evidence="1">Uncharacterized protein</fullName>
    </submittedName>
</protein>
<comment type="caution">
    <text evidence="1">The sequence shown here is derived from an EMBL/GenBank/DDBJ whole genome shotgun (WGS) entry which is preliminary data.</text>
</comment>